<dbReference type="Proteomes" id="UP000198508">
    <property type="component" value="Unassembled WGS sequence"/>
</dbReference>
<name>A0A1I0I4J9_9FIRM</name>
<reference evidence="3" key="1">
    <citation type="submission" date="2016-10" db="EMBL/GenBank/DDBJ databases">
        <authorList>
            <person name="Varghese N."/>
            <person name="Submissions S."/>
        </authorList>
    </citation>
    <scope>NUCLEOTIDE SEQUENCE [LARGE SCALE GENOMIC DNA]</scope>
    <source>
        <strain evidence="3">NLAE-zl-G277</strain>
    </source>
</reference>
<sequence>MQRGRWCCCLSVGKRAMADRRGRLYRYGDIFDHRATDSLFLGAVRDNVRFHQKYNPAYRRMLKAEGFSTNSLERIEDLHRIPPIPTAFFKRHTLWTMDPGCLAVRATSSGTGGLVSRIGLEWAALARGAAMAAGLGKARGLFSPVPANYIVLGYEPHRENQTAISKTQRASLLYAPPLQVKYALKRGAGGYRPDFPGVKRALERYAGQKVPVRLVGFPAYLYFLLLELKREGLRFRFPAGSMVLLGGGWKQFYREQPEKEAVYRLLKEVLGIGEESCREFYGAVEHPSMYCDCGRHHFHVPVYSRVIIRDVDTLRPLGFGRPGLVNLITPIADSMPLVSVMTDDLGILYPGESCGCGNQAPYFEILGRAGLSEIRTCAAGAAQILEGG</sequence>
<protein>
    <submittedName>
        <fullName evidence="2">Phenylacetate-coenzyme A ligase PaaK, adenylate-forming domain family</fullName>
    </submittedName>
</protein>
<proteinExistence type="predicted"/>
<organism evidence="2 3">
    <name type="scientific">Enterocloster lavalensis</name>
    <dbReference type="NCBI Taxonomy" id="460384"/>
    <lineage>
        <taxon>Bacteria</taxon>
        <taxon>Bacillati</taxon>
        <taxon>Bacillota</taxon>
        <taxon>Clostridia</taxon>
        <taxon>Lachnospirales</taxon>
        <taxon>Lachnospiraceae</taxon>
        <taxon>Enterocloster</taxon>
    </lineage>
</organism>
<feature type="domain" description="Acyl-protein synthetase LuxE" evidence="1">
    <location>
        <begin position="38"/>
        <end position="383"/>
    </location>
</feature>
<dbReference type="GO" id="GO:0008218">
    <property type="term" value="P:bioluminescence"/>
    <property type="evidence" value="ECO:0007669"/>
    <property type="project" value="InterPro"/>
</dbReference>
<keyword evidence="2" id="KW-0436">Ligase</keyword>
<evidence type="ECO:0000313" key="3">
    <source>
        <dbReference type="Proteomes" id="UP000198508"/>
    </source>
</evidence>
<keyword evidence="3" id="KW-1185">Reference proteome</keyword>
<dbReference type="InterPro" id="IPR007534">
    <property type="entry name" value="LuxE"/>
</dbReference>
<evidence type="ECO:0000313" key="2">
    <source>
        <dbReference type="EMBL" id="SET91482.1"/>
    </source>
</evidence>
<accession>A0A1I0I4J9</accession>
<dbReference type="Pfam" id="PF04443">
    <property type="entry name" value="LuxE"/>
    <property type="match status" value="1"/>
</dbReference>
<dbReference type="InterPro" id="IPR042099">
    <property type="entry name" value="ANL_N_sf"/>
</dbReference>
<dbReference type="GO" id="GO:0047474">
    <property type="term" value="F:long-chain fatty acid--protein ligase activity"/>
    <property type="evidence" value="ECO:0007669"/>
    <property type="project" value="InterPro"/>
</dbReference>
<gene>
    <name evidence="2" type="ORF">SAMN05216313_11944</name>
</gene>
<evidence type="ECO:0000259" key="1">
    <source>
        <dbReference type="Pfam" id="PF04443"/>
    </source>
</evidence>
<dbReference type="EMBL" id="FOIM01000019">
    <property type="protein sequence ID" value="SET91482.1"/>
    <property type="molecule type" value="Genomic_DNA"/>
</dbReference>
<dbReference type="Gene3D" id="3.40.50.12780">
    <property type="entry name" value="N-terminal domain of ligase-like"/>
    <property type="match status" value="1"/>
</dbReference>
<dbReference type="AlphaFoldDB" id="A0A1I0I4J9"/>
<dbReference type="STRING" id="460384.SAMN05216313_11944"/>